<dbReference type="OrthoDB" id="3797687at2"/>
<feature type="region of interest" description="Disordered" evidence="2">
    <location>
        <begin position="306"/>
        <end position="330"/>
    </location>
</feature>
<feature type="region of interest" description="Disordered" evidence="2">
    <location>
        <begin position="600"/>
        <end position="644"/>
    </location>
</feature>
<evidence type="ECO:0000256" key="1">
    <source>
        <dbReference type="SAM" id="Coils"/>
    </source>
</evidence>
<evidence type="ECO:0000256" key="3">
    <source>
        <dbReference type="SAM" id="Phobius"/>
    </source>
</evidence>
<feature type="coiled-coil region" evidence="1">
    <location>
        <begin position="112"/>
        <end position="161"/>
    </location>
</feature>
<protein>
    <submittedName>
        <fullName evidence="4">Uncharacterized protein</fullName>
    </submittedName>
</protein>
<reference evidence="4 5" key="1">
    <citation type="submission" date="2017-02" db="EMBL/GenBank/DDBJ databases">
        <authorList>
            <person name="Peterson S.W."/>
        </authorList>
    </citation>
    <scope>NUCLEOTIDE SEQUENCE [LARGE SCALE GENOMIC DNA]</scope>
    <source>
        <strain evidence="4 5">DSM 45154</strain>
    </source>
</reference>
<dbReference type="EMBL" id="FUWS01000003">
    <property type="protein sequence ID" value="SJZ72909.1"/>
    <property type="molecule type" value="Genomic_DNA"/>
</dbReference>
<evidence type="ECO:0000256" key="2">
    <source>
        <dbReference type="SAM" id="MobiDB-lite"/>
    </source>
</evidence>
<sequence>MASTREGDRRRPGSVYLGWRYEVVVADPGPAPRRPSPSERETLDEEWAAARRRAEAQSDRPLSFALAALAGIALLAVALWPLGVLPGLFAVSASLACLIVAAPIALAVLQGRQAVRRRLVEERRRVEELDQERERLLRERQEEHAREYAEWETRRRAYEAQPRWYGVAVPEWARLATVAGGTPAGWSALLANLGASLLRDGGDLTVVDLSGRAVAGDLASLARRCAVLPRIWVLPADLPHMTLGANLDAAGRAGLLAVTARASEPAADVAADREFLTTLLGILGADAPLTHLTAALRALALPDGSGADDDPALSPLTAEQRRRLRDLPHPDRADRLRAAELERRLVAFEGLGAQAVEEPYAQIKIIATDRSSGERAGRSYGTYALAALSELLRMRARRGNAPRPWAHTIVVCGADALPDARVRDLLRAAGAVGAGVVLLYRRASRDALAMLGEDGCLPVLMRQPDARAASEAAARVGEGHRLPLHPLTEVVGEALGDSIADGYVTDPAESVTTGIPVRHASRTIPPLDLVRHVRSATAWGRVTAQAADVSGSATPGETLRCDATGMRALPPTAMLVLDGGTPVLADANPGILTLPDATLATAAGPGGVPAPAPAAEEDEAPRPNLGPPPERPDWRNEGGMREAG</sequence>
<feature type="compositionally biased region" description="Basic and acidic residues" evidence="2">
    <location>
        <begin position="319"/>
        <end position="330"/>
    </location>
</feature>
<proteinExistence type="predicted"/>
<dbReference type="RefSeq" id="WP_078760632.1">
    <property type="nucleotide sequence ID" value="NZ_FUWS01000003.1"/>
</dbReference>
<gene>
    <name evidence="4" type="ORF">SAMN02745673_01226</name>
</gene>
<organism evidence="4 5">
    <name type="scientific">Marinactinospora thermotolerans DSM 45154</name>
    <dbReference type="NCBI Taxonomy" id="1122192"/>
    <lineage>
        <taxon>Bacteria</taxon>
        <taxon>Bacillati</taxon>
        <taxon>Actinomycetota</taxon>
        <taxon>Actinomycetes</taxon>
        <taxon>Streptosporangiales</taxon>
        <taxon>Nocardiopsidaceae</taxon>
        <taxon>Marinactinospora</taxon>
    </lineage>
</organism>
<keyword evidence="3" id="KW-0812">Transmembrane</keyword>
<evidence type="ECO:0000313" key="4">
    <source>
        <dbReference type="EMBL" id="SJZ72909.1"/>
    </source>
</evidence>
<feature type="transmembrane region" description="Helical" evidence="3">
    <location>
        <begin position="88"/>
        <end position="109"/>
    </location>
</feature>
<keyword evidence="3" id="KW-1133">Transmembrane helix</keyword>
<name>A0A1T4N0U0_9ACTN</name>
<keyword evidence="5" id="KW-1185">Reference proteome</keyword>
<dbReference type="STRING" id="1122192.SAMN02745673_01226"/>
<dbReference type="AlphaFoldDB" id="A0A1T4N0U0"/>
<keyword evidence="1" id="KW-0175">Coiled coil</keyword>
<keyword evidence="3" id="KW-0472">Membrane</keyword>
<dbReference type="Proteomes" id="UP000190637">
    <property type="component" value="Unassembled WGS sequence"/>
</dbReference>
<feature type="compositionally biased region" description="Basic and acidic residues" evidence="2">
    <location>
        <begin position="630"/>
        <end position="644"/>
    </location>
</feature>
<feature type="transmembrane region" description="Helical" evidence="3">
    <location>
        <begin position="61"/>
        <end position="82"/>
    </location>
</feature>
<accession>A0A1T4N0U0</accession>
<evidence type="ECO:0000313" key="5">
    <source>
        <dbReference type="Proteomes" id="UP000190637"/>
    </source>
</evidence>